<dbReference type="SUPFAM" id="SSF49899">
    <property type="entry name" value="Concanavalin A-like lectins/glucanases"/>
    <property type="match status" value="2"/>
</dbReference>
<keyword evidence="3" id="KW-0812">Transmembrane</keyword>
<dbReference type="GO" id="GO:0005975">
    <property type="term" value="P:carbohydrate metabolic process"/>
    <property type="evidence" value="ECO:0007669"/>
    <property type="project" value="UniProtKB-ARBA"/>
</dbReference>
<dbReference type="AlphaFoldDB" id="A0A098S063"/>
<comment type="caution">
    <text evidence="5">The sequence shown here is derived from an EMBL/GenBank/DDBJ whole genome shotgun (WGS) entry which is preliminary data.</text>
</comment>
<accession>A0A098S063</accession>
<name>A0A098S063_9BACT</name>
<keyword evidence="3" id="KW-1133">Transmembrane helix</keyword>
<keyword evidence="1" id="KW-0732">Signal</keyword>
<dbReference type="Gene3D" id="2.60.120.200">
    <property type="match status" value="2"/>
</dbReference>
<dbReference type="SMART" id="SM00560">
    <property type="entry name" value="LamGL"/>
    <property type="match status" value="2"/>
</dbReference>
<protein>
    <recommendedName>
        <fullName evidence="4">LamG-like jellyroll fold domain-containing protein</fullName>
    </recommendedName>
</protein>
<keyword evidence="3" id="KW-0472">Membrane</keyword>
<dbReference type="STRING" id="1524460.IX84_27185"/>
<proteinExistence type="predicted"/>
<dbReference type="InterPro" id="IPR013320">
    <property type="entry name" value="ConA-like_dom_sf"/>
</dbReference>
<sequence length="939" mass="101630">MKTIDLKKTSGYAGILTYTYLRGSLFSLTFAGVLVLLLLQKAAPEKPPQPQTNPESTELSFPITEGCDGAIDLDGWNDRIAISDNATLTMGDEITIEAWVYFQGSSNIGNLVMKGNYGYGIAITGSGYIEWWRQFTQTLGPNSANPIPLNKWTHIAVAVGEGKTRFYINGELDNEVDEAIIRNRSGALYLGTQGSGCLCNNLDGRIDEFRVWNTVRTQSEIECNMNTCTPEGEGLIVHLGFDDGPGSTIASDASGNGNHGQLANMNASSDWVDGYSGVTAVAPCATTSPDCQNRTLYLNEAGSVSLSQDSVSFSPSEFSCEDIPDNTVLQFDGNNDFVNLGTLTPSIVEGDFTVESYFRMQDSATRGLINAFNSNTGGWAIMQDGTELKFIWGTNSNPMFFDEARTDALALNRWYHVAGVKQGNTIKIYIDGVLVQSAETYYSVPNLPVYLGRRYINLNNGWFHKGAVDELRIWNTARSQSEIQEQMTTSLQGDEPNLVAYYDFEDGSGSTVLTDKTSNANEGSLMGMDAEEAWEKGGPEVLNTVTVTVTSEGSDCQIQVTIVDTIAPVIVCKDTTLSVPLNGEGYIPNPLLLLDTLQTMDNCGISDVQIEGGGTITCEAANMEFLYTITAEDESGNTSTCESTVQVLEYGLPPKHWRAEDIGDTYQAGAYWYYPCEHFARVISTTDGVYDTGEEDALSYLSRTVCGPIVGVQARIDSISGEGYGGLMLRQTTEPGSPQVSILTSGSGLLRMEYRKLPGASKEIANLWAPFSKYFRLVKHPDRVEVMASQNGMNFQIIGLIDIQMGDCINAGAATIALADGQEVITTLSKFRVKTFAPASLAGPVPAAGHVSEAAPLSLDVFPNPGGSERVVRLSRPLRQAAQLVILNELGQCVKDVPVPAEQQHLGISLRGLSRGVFIIHLMADGGHLATPLRIVNID</sequence>
<reference evidence="5 6" key="1">
    <citation type="journal article" date="2014" name="Int. J. Syst. Evol. Microbiol.">
        <title>Phaeodactylibacter xiamenensis gen. nov., sp. nov., a member of the family Saprospiraceae isolated from the marine alga Phaeodactylum tricornutum.</title>
        <authorList>
            <person name="Chen Z.Jr."/>
            <person name="Lei X."/>
            <person name="Lai Q."/>
            <person name="Li Y."/>
            <person name="Zhang B."/>
            <person name="Zhang J."/>
            <person name="Zhang H."/>
            <person name="Yang L."/>
            <person name="Zheng W."/>
            <person name="Tian Y."/>
            <person name="Yu Z."/>
            <person name="Xu H.Jr."/>
            <person name="Zheng T."/>
        </authorList>
    </citation>
    <scope>NUCLEOTIDE SEQUENCE [LARGE SCALE GENOMIC DNA]</scope>
    <source>
        <strain evidence="5 6">KD52</strain>
    </source>
</reference>
<dbReference type="Pfam" id="PF13385">
    <property type="entry name" value="Laminin_G_3"/>
    <property type="match status" value="2"/>
</dbReference>
<evidence type="ECO:0000259" key="4">
    <source>
        <dbReference type="SMART" id="SM00560"/>
    </source>
</evidence>
<dbReference type="OrthoDB" id="1281073at2"/>
<evidence type="ECO:0000313" key="6">
    <source>
        <dbReference type="Proteomes" id="UP000029736"/>
    </source>
</evidence>
<dbReference type="Proteomes" id="UP000029736">
    <property type="component" value="Unassembled WGS sequence"/>
</dbReference>
<evidence type="ECO:0000256" key="1">
    <source>
        <dbReference type="ARBA" id="ARBA00022729"/>
    </source>
</evidence>
<dbReference type="GO" id="GO:0004553">
    <property type="term" value="F:hydrolase activity, hydrolyzing O-glycosyl compounds"/>
    <property type="evidence" value="ECO:0007669"/>
    <property type="project" value="UniProtKB-ARBA"/>
</dbReference>
<gene>
    <name evidence="5" type="ORF">IX84_27185</name>
</gene>
<organism evidence="5 6">
    <name type="scientific">Phaeodactylibacter xiamenensis</name>
    <dbReference type="NCBI Taxonomy" id="1524460"/>
    <lineage>
        <taxon>Bacteria</taxon>
        <taxon>Pseudomonadati</taxon>
        <taxon>Bacteroidota</taxon>
        <taxon>Saprospiria</taxon>
        <taxon>Saprospirales</taxon>
        <taxon>Haliscomenobacteraceae</taxon>
        <taxon>Phaeodactylibacter</taxon>
    </lineage>
</organism>
<dbReference type="InterPro" id="IPR006558">
    <property type="entry name" value="LamG-like"/>
</dbReference>
<dbReference type="PANTHER" id="PTHR42535:SF2">
    <property type="entry name" value="CHROMOSOME UNDETERMINED SCAFFOLD_146, WHOLE GENOME SHOTGUN SEQUENCE"/>
    <property type="match status" value="1"/>
</dbReference>
<dbReference type="EMBL" id="JPOS01000089">
    <property type="protein sequence ID" value="KGE85511.1"/>
    <property type="molecule type" value="Genomic_DNA"/>
</dbReference>
<keyword evidence="2" id="KW-1015">Disulfide bond</keyword>
<feature type="domain" description="LamG-like jellyroll fold" evidence="4">
    <location>
        <begin position="92"/>
        <end position="219"/>
    </location>
</feature>
<evidence type="ECO:0000256" key="3">
    <source>
        <dbReference type="SAM" id="Phobius"/>
    </source>
</evidence>
<evidence type="ECO:0000256" key="2">
    <source>
        <dbReference type="ARBA" id="ARBA00023157"/>
    </source>
</evidence>
<dbReference type="RefSeq" id="WP_044228095.1">
    <property type="nucleotide sequence ID" value="NZ_JBKAGJ010000062.1"/>
</dbReference>
<evidence type="ECO:0000313" key="5">
    <source>
        <dbReference type="EMBL" id="KGE85511.1"/>
    </source>
</evidence>
<feature type="domain" description="LamG-like jellyroll fold" evidence="4">
    <location>
        <begin position="350"/>
        <end position="481"/>
    </location>
</feature>
<dbReference type="PANTHER" id="PTHR42535">
    <property type="entry name" value="OOKINETE PROTEIN, PUTATIVE-RELATED"/>
    <property type="match status" value="1"/>
</dbReference>
<keyword evidence="6" id="KW-1185">Reference proteome</keyword>
<feature type="transmembrane region" description="Helical" evidence="3">
    <location>
        <begin position="20"/>
        <end position="39"/>
    </location>
</feature>